<organism evidence="1 2">
    <name type="scientific">Nitrosomonas aestuarii</name>
    <dbReference type="NCBI Taxonomy" id="52441"/>
    <lineage>
        <taxon>Bacteria</taxon>
        <taxon>Pseudomonadati</taxon>
        <taxon>Pseudomonadota</taxon>
        <taxon>Betaproteobacteria</taxon>
        <taxon>Nitrosomonadales</taxon>
        <taxon>Nitrosomonadaceae</taxon>
        <taxon>Nitrosomonas</taxon>
    </lineage>
</organism>
<dbReference type="OrthoDB" id="7793240at2"/>
<dbReference type="CDD" id="cd03398">
    <property type="entry name" value="PAP2_haloperoxidase"/>
    <property type="match status" value="1"/>
</dbReference>
<evidence type="ECO:0000313" key="2">
    <source>
        <dbReference type="Proteomes" id="UP000199533"/>
    </source>
</evidence>
<dbReference type="InterPro" id="IPR052559">
    <property type="entry name" value="V-haloperoxidase"/>
</dbReference>
<gene>
    <name evidence="1" type="ORF">SAMN05216302_101263</name>
</gene>
<evidence type="ECO:0000313" key="1">
    <source>
        <dbReference type="EMBL" id="SFK68915.1"/>
    </source>
</evidence>
<evidence type="ECO:0008006" key="3">
    <source>
        <dbReference type="Google" id="ProtNLM"/>
    </source>
</evidence>
<dbReference type="PANTHER" id="PTHR34599">
    <property type="entry name" value="PEROXIDASE-RELATED"/>
    <property type="match status" value="1"/>
</dbReference>
<dbReference type="InterPro" id="IPR036938">
    <property type="entry name" value="PAP2/HPO_sf"/>
</dbReference>
<dbReference type="EMBL" id="FOSP01000012">
    <property type="protein sequence ID" value="SFK68915.1"/>
    <property type="molecule type" value="Genomic_DNA"/>
</dbReference>
<dbReference type="GO" id="GO:0004601">
    <property type="term" value="F:peroxidase activity"/>
    <property type="evidence" value="ECO:0007669"/>
    <property type="project" value="InterPro"/>
</dbReference>
<dbReference type="PANTHER" id="PTHR34599:SF1">
    <property type="entry name" value="PHOSPHATIDIC ACID PHOSPHATASE TYPE 2_HALOPEROXIDASE DOMAIN-CONTAINING PROTEIN"/>
    <property type="match status" value="1"/>
</dbReference>
<accession>A0A1I4BJF3</accession>
<keyword evidence="2" id="KW-1185">Reference proteome</keyword>
<dbReference type="InterPro" id="IPR016119">
    <property type="entry name" value="Br/Cl_peroxidase_C"/>
</dbReference>
<name>A0A1I4BJF3_9PROT</name>
<proteinExistence type="predicted"/>
<protein>
    <recommendedName>
        <fullName evidence="3">PAP2 superfamily protein</fullName>
    </recommendedName>
</protein>
<dbReference type="STRING" id="52441.SAMN05216302_101263"/>
<reference evidence="2" key="1">
    <citation type="submission" date="2016-10" db="EMBL/GenBank/DDBJ databases">
        <authorList>
            <person name="Varghese N."/>
            <person name="Submissions S."/>
        </authorList>
    </citation>
    <scope>NUCLEOTIDE SEQUENCE [LARGE SCALE GENOMIC DNA]</scope>
    <source>
        <strain evidence="2">Nm69</strain>
    </source>
</reference>
<sequence length="610" mass="68028">MQYRRQKSLAVRQAAAELAAARVHPTHYSNGDENRFRFENISGDNDPRANNAPTYIGNFTKCLPHDKDGFLLNPSDYDAWVRAIDSGEQSEIAGLRIGPGPFQPNGDFEYANPANPNSPPLLNWSHAYSDPPAPGIRAWESQGAGLTHDLEGPDAQSVTMPPCPSLDSQELIAEMAEVYWMAICRDIPFRNWATNATTESARNSLKRFWWFRSDRTDDLNGATDRLPDSLQRRRIFSENGTTPVPLEKLFRGVTPGEQLGPYISQFLLIGNTGIANAQSITDGQIAYGAIRADQRVRIACEDVDYLQNWNEWLDVQNGADVRNRESYEAGYRFIARPRDIATYVHHDALHEAYLNACLILLGLKAPFDRGLPFQLADYKDKQQGFAQFGGPHILTLVTEVATRALKAVRYQKFNIHRRLRPEAVGGWLYQRRNGNSTIRNRLAALTNMEAAFSGTSQLANVIETRNGTHDNWLLPMAFPEGSPTHPSYGAGHATVAGACVTILKAWFDHGWELKSGGSRFAYEANADGTSLFDVSTIYTDTLTVEGELNKLAGNISIGRDWAGVHYYTDYIESLRLGEQIALGMLEEQKLTYSENFSLTVPLFDGTSVRI</sequence>
<dbReference type="RefSeq" id="WP_090699401.1">
    <property type="nucleotide sequence ID" value="NZ_FOSP01000012.1"/>
</dbReference>
<dbReference type="SUPFAM" id="SSF48317">
    <property type="entry name" value="Acid phosphatase/Vanadium-dependent haloperoxidase"/>
    <property type="match status" value="1"/>
</dbReference>
<dbReference type="Gene3D" id="1.10.606.10">
    <property type="entry name" value="Vanadium-containing Chloroperoxidase, domain 2"/>
    <property type="match status" value="1"/>
</dbReference>
<dbReference type="AlphaFoldDB" id="A0A1I4BJF3"/>
<dbReference type="Proteomes" id="UP000199533">
    <property type="component" value="Unassembled WGS sequence"/>
</dbReference>